<sequence>MFPFPEHWKSFFYFYGQSVPFRVFSKLVYMQNSWKKKFSIIWVGQFISLLSSTAVNFAVIIWLSLETGSAEVLAYAAIAGLLPQAIIGPIAGVYIDRWDRKKTMMFADGFVAFCTLIMSVSFYMGNESLLLLYVMLALRSVGSAFHMPAMQAAIPMLAPQSELLRIAGINQIIQSVSSIAGPALGALAIGFMSIGNVLLLDIAGAVVAITSLLFVHIPNPEIAEKAKASVQQVWKDIKLGWEEIRKNRGLSYLFLYSVIATFCIMPVAVLFPLMTINHFGGDKIEMSIVEMAWGVGMLIGGGLLGIWKPNIHKVIIINTMHMLLGISLAISGWLPVSGFILFVMLTGIGGLAASVYNASFMTVLQEEVNPAMMGRVFSMFFSIVVIPSVIGLLSTGFVADTIGVNLTFIILGLVVVGVGLLSFFTPSLMMLGKVKETTQKEAEPSEEV</sequence>
<feature type="transmembrane region" description="Helical" evidence="6">
    <location>
        <begin position="253"/>
        <end position="274"/>
    </location>
</feature>
<comment type="subcellular location">
    <subcellularLocation>
        <location evidence="1">Cell membrane</location>
        <topology evidence="1">Multi-pass membrane protein</topology>
    </subcellularLocation>
</comment>
<evidence type="ECO:0000256" key="3">
    <source>
        <dbReference type="ARBA" id="ARBA00022692"/>
    </source>
</evidence>
<dbReference type="SUPFAM" id="SSF103473">
    <property type="entry name" value="MFS general substrate transporter"/>
    <property type="match status" value="1"/>
</dbReference>
<feature type="transmembrane region" description="Helical" evidence="6">
    <location>
        <begin position="12"/>
        <end position="29"/>
    </location>
</feature>
<dbReference type="InterPro" id="IPR011701">
    <property type="entry name" value="MFS"/>
</dbReference>
<proteinExistence type="predicted"/>
<dbReference type="InterPro" id="IPR036259">
    <property type="entry name" value="MFS_trans_sf"/>
</dbReference>
<feature type="transmembrane region" description="Helical" evidence="6">
    <location>
        <begin position="171"/>
        <end position="191"/>
    </location>
</feature>
<feature type="transmembrane region" description="Helical" evidence="6">
    <location>
        <begin position="376"/>
        <end position="398"/>
    </location>
</feature>
<feature type="transmembrane region" description="Helical" evidence="6">
    <location>
        <begin position="404"/>
        <end position="425"/>
    </location>
</feature>
<evidence type="ECO:0000256" key="1">
    <source>
        <dbReference type="ARBA" id="ARBA00004651"/>
    </source>
</evidence>
<dbReference type="EMBL" id="ACHB01000100">
    <property type="protein sequence ID" value="EEI89793.1"/>
    <property type="molecule type" value="Genomic_DNA"/>
</dbReference>
<protein>
    <submittedName>
        <fullName evidence="8">Transporter, major facilitator family protein</fullName>
    </submittedName>
</protein>
<dbReference type="PANTHER" id="PTHR23513">
    <property type="entry name" value="INTEGRAL MEMBRANE EFFLUX PROTEIN-RELATED"/>
    <property type="match status" value="1"/>
</dbReference>
<keyword evidence="5 6" id="KW-0472">Membrane</keyword>
<dbReference type="GO" id="GO:0022857">
    <property type="term" value="F:transmembrane transporter activity"/>
    <property type="evidence" value="ECO:0007669"/>
    <property type="project" value="InterPro"/>
</dbReference>
<dbReference type="InterPro" id="IPR020846">
    <property type="entry name" value="MFS_dom"/>
</dbReference>
<dbReference type="Pfam" id="PF07690">
    <property type="entry name" value="MFS_1"/>
    <property type="match status" value="1"/>
</dbReference>
<dbReference type="AlphaFoldDB" id="C2G542"/>
<feature type="transmembrane region" description="Helical" evidence="6">
    <location>
        <begin position="41"/>
        <end position="63"/>
    </location>
</feature>
<dbReference type="HOGENOM" id="CLU_034180_16_0_10"/>
<feature type="transmembrane region" description="Helical" evidence="6">
    <location>
        <begin position="314"/>
        <end position="334"/>
    </location>
</feature>
<dbReference type="Gene3D" id="1.20.1250.20">
    <property type="entry name" value="MFS general substrate transporter like domains"/>
    <property type="match status" value="1"/>
</dbReference>
<evidence type="ECO:0000313" key="9">
    <source>
        <dbReference type="Proteomes" id="UP000006241"/>
    </source>
</evidence>
<evidence type="ECO:0000256" key="6">
    <source>
        <dbReference type="SAM" id="Phobius"/>
    </source>
</evidence>
<gene>
    <name evidence="8" type="ORF">HMPREF0765_4698</name>
</gene>
<feature type="transmembrane region" description="Helical" evidence="6">
    <location>
        <begin position="340"/>
        <end position="364"/>
    </location>
</feature>
<dbReference type="Proteomes" id="UP000006241">
    <property type="component" value="Unassembled WGS sequence"/>
</dbReference>
<dbReference type="PROSITE" id="PS50850">
    <property type="entry name" value="MFS"/>
    <property type="match status" value="1"/>
</dbReference>
<evidence type="ECO:0000259" key="7">
    <source>
        <dbReference type="PROSITE" id="PS50850"/>
    </source>
</evidence>
<reference evidence="8 9" key="1">
    <citation type="submission" date="2009-01" db="EMBL/GenBank/DDBJ databases">
        <authorList>
            <person name="Qin X."/>
            <person name="Bachman B."/>
            <person name="Battles P."/>
            <person name="Bell A."/>
            <person name="Bess C."/>
            <person name="Bickham C."/>
            <person name="Chaboub L."/>
            <person name="Chen D."/>
            <person name="Coyle M."/>
            <person name="Deiros D.R."/>
            <person name="Dinh H."/>
            <person name="Forbes L."/>
            <person name="Fowler G."/>
            <person name="Francisco L."/>
            <person name="Fu Q."/>
            <person name="Gubbala S."/>
            <person name="Hale W."/>
            <person name="Han Y."/>
            <person name="Hemphill L."/>
            <person name="Highlander S.K."/>
            <person name="Hirani K."/>
            <person name="Hogues M."/>
            <person name="Jackson L."/>
            <person name="Jakkamsetti A."/>
            <person name="Javaid M."/>
            <person name="Jiang H."/>
            <person name="Korchina V."/>
            <person name="Kovar C."/>
            <person name="Lara F."/>
            <person name="Lee S."/>
            <person name="Mata R."/>
            <person name="Mathew T."/>
            <person name="Moen C."/>
            <person name="Morales K."/>
            <person name="Munidasa M."/>
            <person name="Nazareth L."/>
            <person name="Ngo R."/>
            <person name="Nguyen L."/>
            <person name="Okwuonu G."/>
            <person name="Ongeri F."/>
            <person name="Patil S."/>
            <person name="Petrosino J."/>
            <person name="Pham C."/>
            <person name="Pham P."/>
            <person name="Pu L.-L."/>
            <person name="Puazo M."/>
            <person name="Raj R."/>
            <person name="Reid J."/>
            <person name="Rouhana J."/>
            <person name="Saada N."/>
            <person name="Shang Y."/>
            <person name="Simmons D."/>
            <person name="Thornton R."/>
            <person name="Warren J."/>
            <person name="Weissenberger G."/>
            <person name="Zhang J."/>
            <person name="Zhang L."/>
            <person name="Zhou C."/>
            <person name="Zhu D."/>
            <person name="Muzny D."/>
            <person name="Worley K."/>
            <person name="Gibbs R."/>
        </authorList>
    </citation>
    <scope>NUCLEOTIDE SEQUENCE [LARGE SCALE GENOMIC DNA]</scope>
    <source>
        <strain evidence="8 9">ATCC 33300</strain>
    </source>
</reference>
<comment type="caution">
    <text evidence="8">The sequence shown here is derived from an EMBL/GenBank/DDBJ whole genome shotgun (WGS) entry which is preliminary data.</text>
</comment>
<evidence type="ECO:0000256" key="5">
    <source>
        <dbReference type="ARBA" id="ARBA00023136"/>
    </source>
</evidence>
<evidence type="ECO:0000256" key="4">
    <source>
        <dbReference type="ARBA" id="ARBA00022989"/>
    </source>
</evidence>
<feature type="transmembrane region" description="Helical" evidence="6">
    <location>
        <begin position="286"/>
        <end position="307"/>
    </location>
</feature>
<dbReference type="GO" id="GO:0005886">
    <property type="term" value="C:plasma membrane"/>
    <property type="evidence" value="ECO:0007669"/>
    <property type="project" value="UniProtKB-SubCell"/>
</dbReference>
<feature type="domain" description="Major facilitator superfamily (MFS) profile" evidence="7">
    <location>
        <begin position="37"/>
        <end position="430"/>
    </location>
</feature>
<feature type="transmembrane region" description="Helical" evidence="6">
    <location>
        <begin position="75"/>
        <end position="94"/>
    </location>
</feature>
<evidence type="ECO:0000313" key="8">
    <source>
        <dbReference type="EMBL" id="EEI89793.1"/>
    </source>
</evidence>
<dbReference type="CDD" id="cd06173">
    <property type="entry name" value="MFS_MefA_like"/>
    <property type="match status" value="1"/>
</dbReference>
<evidence type="ECO:0000256" key="2">
    <source>
        <dbReference type="ARBA" id="ARBA00022475"/>
    </source>
</evidence>
<dbReference type="PANTHER" id="PTHR23513:SF6">
    <property type="entry name" value="MAJOR FACILITATOR SUPERFAMILY ASSOCIATED DOMAIN-CONTAINING PROTEIN"/>
    <property type="match status" value="1"/>
</dbReference>
<keyword evidence="4 6" id="KW-1133">Transmembrane helix</keyword>
<organism evidence="8 9">
    <name type="scientific">Sphingobacterium spiritivorum ATCC 33300</name>
    <dbReference type="NCBI Taxonomy" id="525372"/>
    <lineage>
        <taxon>Bacteria</taxon>
        <taxon>Pseudomonadati</taxon>
        <taxon>Bacteroidota</taxon>
        <taxon>Sphingobacteriia</taxon>
        <taxon>Sphingobacteriales</taxon>
        <taxon>Sphingobacteriaceae</taxon>
        <taxon>Sphingobacterium</taxon>
    </lineage>
</organism>
<name>C2G542_SPHSI</name>
<accession>C2G542</accession>
<keyword evidence="2" id="KW-1003">Cell membrane</keyword>
<keyword evidence="3 6" id="KW-0812">Transmembrane</keyword>